<evidence type="ECO:0000256" key="1">
    <source>
        <dbReference type="ARBA" id="ARBA00005189"/>
    </source>
</evidence>
<dbReference type="AlphaFoldDB" id="A0A5C6C5T4"/>
<sequence>MRDERANAPIDEDGNHMTVILSRPYSFVPPYRGNVWPAAIQKLRLIDRHLRKRECVIDYELRHADRLTDSIAAGHGVLLAPNHCRYADPIVLGWLAREVHTHLFAMASWHLFNTNGFEAFALRRMGAFSIYREGNDRQAIETAIDILVTAERPLVLFPEGTTNRTNDLLKPLLDGVSFIARTAAKKRENAGQGKVVMHPVALKYLCLGDTWQWADEQLRQLETALSWQAAPPSRDPARLLPRLLRVSEAYLALKEIEHVGQASAGDLRPRRDALIEFLLSRCERRYDLQIASDDSVRERVRRIRSAVATAYFAESPTPASDPERDPEPYLVDAAAADLAQFLLSFPDEYMMPGQITDTRVVETIQRIQEAIYGKAKETMPMKVVIEVDHAIEVSPQRGPRGQPDPLLCQLDERLRTMMIALSKEARDFEKP</sequence>
<dbReference type="Pfam" id="PF01553">
    <property type="entry name" value="Acyltransferase"/>
    <property type="match status" value="1"/>
</dbReference>
<accession>A0A5C6C5T4</accession>
<name>A0A5C6C5T4_9BACT</name>
<evidence type="ECO:0000313" key="6">
    <source>
        <dbReference type="Proteomes" id="UP000319908"/>
    </source>
</evidence>
<keyword evidence="3 5" id="KW-0012">Acyltransferase</keyword>
<gene>
    <name evidence="5" type="ORF">Poly21_21320</name>
</gene>
<dbReference type="EMBL" id="SJPU01000001">
    <property type="protein sequence ID" value="TWU19953.1"/>
    <property type="molecule type" value="Genomic_DNA"/>
</dbReference>
<evidence type="ECO:0000256" key="3">
    <source>
        <dbReference type="ARBA" id="ARBA00023315"/>
    </source>
</evidence>
<dbReference type="GO" id="GO:0003841">
    <property type="term" value="F:1-acylglycerol-3-phosphate O-acyltransferase activity"/>
    <property type="evidence" value="ECO:0007669"/>
    <property type="project" value="TreeGrafter"/>
</dbReference>
<evidence type="ECO:0000259" key="4">
    <source>
        <dbReference type="SMART" id="SM00563"/>
    </source>
</evidence>
<organism evidence="5 6">
    <name type="scientific">Allorhodopirellula heiligendammensis</name>
    <dbReference type="NCBI Taxonomy" id="2714739"/>
    <lineage>
        <taxon>Bacteria</taxon>
        <taxon>Pseudomonadati</taxon>
        <taxon>Planctomycetota</taxon>
        <taxon>Planctomycetia</taxon>
        <taxon>Pirellulales</taxon>
        <taxon>Pirellulaceae</taxon>
        <taxon>Allorhodopirellula</taxon>
    </lineage>
</organism>
<protein>
    <submittedName>
        <fullName evidence="5">Acyltransferase</fullName>
    </submittedName>
</protein>
<dbReference type="CDD" id="cd07989">
    <property type="entry name" value="LPLAT_AGPAT-like"/>
    <property type="match status" value="1"/>
</dbReference>
<comment type="caution">
    <text evidence="5">The sequence shown here is derived from an EMBL/GenBank/DDBJ whole genome shotgun (WGS) entry which is preliminary data.</text>
</comment>
<dbReference type="SMART" id="SM00563">
    <property type="entry name" value="PlsC"/>
    <property type="match status" value="1"/>
</dbReference>
<keyword evidence="6" id="KW-1185">Reference proteome</keyword>
<evidence type="ECO:0000313" key="5">
    <source>
        <dbReference type="EMBL" id="TWU19953.1"/>
    </source>
</evidence>
<evidence type="ECO:0000256" key="2">
    <source>
        <dbReference type="ARBA" id="ARBA00022679"/>
    </source>
</evidence>
<feature type="domain" description="Phospholipid/glycerol acyltransferase" evidence="4">
    <location>
        <begin position="77"/>
        <end position="205"/>
    </location>
</feature>
<comment type="pathway">
    <text evidence="1">Lipid metabolism.</text>
</comment>
<keyword evidence="2" id="KW-0808">Transferase</keyword>
<dbReference type="PANTHER" id="PTHR10434">
    <property type="entry name" value="1-ACYL-SN-GLYCEROL-3-PHOSPHATE ACYLTRANSFERASE"/>
    <property type="match status" value="1"/>
</dbReference>
<dbReference type="PANTHER" id="PTHR10434:SF40">
    <property type="entry name" value="1-ACYL-SN-GLYCEROL-3-PHOSPHATE ACYLTRANSFERASE"/>
    <property type="match status" value="1"/>
</dbReference>
<reference evidence="5 6" key="1">
    <citation type="journal article" date="2020" name="Antonie Van Leeuwenhoek">
        <title>Rhodopirellula heiligendammensis sp. nov., Rhodopirellula pilleata sp. nov., and Rhodopirellula solitaria sp. nov. isolated from natural or artificial marine surfaces in Northern Germany and California, USA, and emended description of the genus Rhodopirellula.</title>
        <authorList>
            <person name="Kallscheuer N."/>
            <person name="Wiegand S."/>
            <person name="Jogler M."/>
            <person name="Boedeker C."/>
            <person name="Peeters S.H."/>
            <person name="Rast P."/>
            <person name="Heuer A."/>
            <person name="Jetten M.S.M."/>
            <person name="Rohde M."/>
            <person name="Jogler C."/>
        </authorList>
    </citation>
    <scope>NUCLEOTIDE SEQUENCE [LARGE SCALE GENOMIC DNA]</scope>
    <source>
        <strain evidence="5 6">Poly21</strain>
    </source>
</reference>
<dbReference type="GO" id="GO:0006654">
    <property type="term" value="P:phosphatidic acid biosynthetic process"/>
    <property type="evidence" value="ECO:0007669"/>
    <property type="project" value="TreeGrafter"/>
</dbReference>
<dbReference type="Proteomes" id="UP000319908">
    <property type="component" value="Unassembled WGS sequence"/>
</dbReference>
<dbReference type="SUPFAM" id="SSF69593">
    <property type="entry name" value="Glycerol-3-phosphate (1)-acyltransferase"/>
    <property type="match status" value="1"/>
</dbReference>
<dbReference type="InterPro" id="IPR002123">
    <property type="entry name" value="Plipid/glycerol_acylTrfase"/>
</dbReference>
<proteinExistence type="predicted"/>